<keyword evidence="1" id="KW-0812">Transmembrane</keyword>
<dbReference type="EMBL" id="LBPY01000002">
    <property type="protein sequence ID" value="KKP66785.1"/>
    <property type="molecule type" value="Genomic_DNA"/>
</dbReference>
<keyword evidence="1" id="KW-0472">Membrane</keyword>
<evidence type="ECO:0000313" key="3">
    <source>
        <dbReference type="EMBL" id="KKP66785.1"/>
    </source>
</evidence>
<dbReference type="PANTHER" id="PTHR42208">
    <property type="entry name" value="HEAVY METAL TRANSPORTER-RELATED"/>
    <property type="match status" value="1"/>
</dbReference>
<keyword evidence="1" id="KW-1133">Transmembrane helix</keyword>
<dbReference type="Gene3D" id="3.30.70.100">
    <property type="match status" value="1"/>
</dbReference>
<evidence type="ECO:0000259" key="2">
    <source>
        <dbReference type="PROSITE" id="PS50846"/>
    </source>
</evidence>
<organism evidence="3 4">
    <name type="scientific">Candidatus Nomurabacteria bacterium GW2011_GWE1_35_16</name>
    <dbReference type="NCBI Taxonomy" id="1618761"/>
    <lineage>
        <taxon>Bacteria</taxon>
        <taxon>Candidatus Nomuraibacteriota</taxon>
    </lineage>
</organism>
<proteinExistence type="predicted"/>
<feature type="non-terminal residue" evidence="3">
    <location>
        <position position="214"/>
    </location>
</feature>
<sequence length="214" mass="23263">MENGNNKYTFHVHGMHCNSCVLLTESEMNDLENVTHAKSNLKNNSIEIEGNFGDKTVEEIANELTLILKPHGYTLSLEKEIKDKKWSDFKIAIPIAFLFLAIFIILQKIGIVNLVNLSKVSYGTSFVVGIIASLSTCMAVVGGLVLSMSATFAKEGDKIKPQILFHGGRLVSFFILGGVIGVLGSVFTLNTSATFILGIIIGLVMLIMGINLLD</sequence>
<feature type="transmembrane region" description="Helical" evidence="1">
    <location>
        <begin position="195"/>
        <end position="213"/>
    </location>
</feature>
<accession>A0A0G0DUS9</accession>
<feature type="domain" description="HMA" evidence="2">
    <location>
        <begin position="6"/>
        <end position="72"/>
    </location>
</feature>
<dbReference type="Pfam" id="PF13386">
    <property type="entry name" value="DsbD_2"/>
    <property type="match status" value="1"/>
</dbReference>
<dbReference type="GO" id="GO:0046872">
    <property type="term" value="F:metal ion binding"/>
    <property type="evidence" value="ECO:0007669"/>
    <property type="project" value="InterPro"/>
</dbReference>
<evidence type="ECO:0000256" key="1">
    <source>
        <dbReference type="SAM" id="Phobius"/>
    </source>
</evidence>
<dbReference type="InterPro" id="IPR036163">
    <property type="entry name" value="HMA_dom_sf"/>
</dbReference>
<name>A0A0G0DUS9_9BACT</name>
<gene>
    <name evidence="3" type="ORF">UR64_C0002G0001</name>
</gene>
<dbReference type="PROSITE" id="PS50846">
    <property type="entry name" value="HMA_2"/>
    <property type="match status" value="1"/>
</dbReference>
<dbReference type="PANTHER" id="PTHR42208:SF1">
    <property type="entry name" value="HEAVY METAL TRANSPORTER"/>
    <property type="match status" value="1"/>
</dbReference>
<dbReference type="AlphaFoldDB" id="A0A0G0DUS9"/>
<dbReference type="CDD" id="cd00371">
    <property type="entry name" value="HMA"/>
    <property type="match status" value="1"/>
</dbReference>
<protein>
    <recommendedName>
        <fullName evidence="2">HMA domain-containing protein</fullName>
    </recommendedName>
</protein>
<feature type="transmembrane region" description="Helical" evidence="1">
    <location>
        <begin position="89"/>
        <end position="106"/>
    </location>
</feature>
<evidence type="ECO:0000313" key="4">
    <source>
        <dbReference type="Proteomes" id="UP000034952"/>
    </source>
</evidence>
<comment type="caution">
    <text evidence="3">The sequence shown here is derived from an EMBL/GenBank/DDBJ whole genome shotgun (WGS) entry which is preliminary data.</text>
</comment>
<dbReference type="SUPFAM" id="SSF55008">
    <property type="entry name" value="HMA, heavy metal-associated domain"/>
    <property type="match status" value="1"/>
</dbReference>
<feature type="transmembrane region" description="Helical" evidence="1">
    <location>
        <begin position="126"/>
        <end position="149"/>
    </location>
</feature>
<dbReference type="Pfam" id="PF00403">
    <property type="entry name" value="HMA"/>
    <property type="match status" value="1"/>
</dbReference>
<dbReference type="InterPro" id="IPR006121">
    <property type="entry name" value="HMA_dom"/>
</dbReference>
<reference evidence="3 4" key="1">
    <citation type="journal article" date="2015" name="Nature">
        <title>rRNA introns, odd ribosomes, and small enigmatic genomes across a large radiation of phyla.</title>
        <authorList>
            <person name="Brown C.T."/>
            <person name="Hug L.A."/>
            <person name="Thomas B.C."/>
            <person name="Sharon I."/>
            <person name="Castelle C.J."/>
            <person name="Singh A."/>
            <person name="Wilkins M.J."/>
            <person name="Williams K.H."/>
            <person name="Banfield J.F."/>
        </authorList>
    </citation>
    <scope>NUCLEOTIDE SEQUENCE [LARGE SCALE GENOMIC DNA]</scope>
</reference>
<dbReference type="Proteomes" id="UP000034952">
    <property type="component" value="Unassembled WGS sequence"/>
</dbReference>
<feature type="transmembrane region" description="Helical" evidence="1">
    <location>
        <begin position="170"/>
        <end position="189"/>
    </location>
</feature>
<dbReference type="InterPro" id="IPR039447">
    <property type="entry name" value="UreH-like_TM_dom"/>
</dbReference>